<dbReference type="PANTHER" id="PTHR31552">
    <property type="entry name" value="SERPENTINE RECEPTOR CLASS GAMMA"/>
    <property type="match status" value="1"/>
</dbReference>
<keyword evidence="1" id="KW-1133">Transmembrane helix</keyword>
<reference evidence="3" key="1">
    <citation type="submission" date="2020-12" db="UniProtKB">
        <authorList>
            <consortium name="WormBaseParasite"/>
        </authorList>
    </citation>
    <scope>IDENTIFICATION</scope>
    <source>
        <strain evidence="3">MHco3</strain>
    </source>
</reference>
<name>A0A7I5E762_HAECO</name>
<accession>A0A7I5E762</accession>
<organism evidence="2 3">
    <name type="scientific">Haemonchus contortus</name>
    <name type="common">Barber pole worm</name>
    <dbReference type="NCBI Taxonomy" id="6289"/>
    <lineage>
        <taxon>Eukaryota</taxon>
        <taxon>Metazoa</taxon>
        <taxon>Ecdysozoa</taxon>
        <taxon>Nematoda</taxon>
        <taxon>Chromadorea</taxon>
        <taxon>Rhabditida</taxon>
        <taxon>Rhabditina</taxon>
        <taxon>Rhabditomorpha</taxon>
        <taxon>Strongyloidea</taxon>
        <taxon>Trichostrongylidae</taxon>
        <taxon>Haemonchus</taxon>
    </lineage>
</organism>
<protein>
    <submittedName>
        <fullName evidence="3">Serpentine receptor class gamma</fullName>
    </submittedName>
</protein>
<keyword evidence="1" id="KW-0472">Membrane</keyword>
<evidence type="ECO:0000313" key="2">
    <source>
        <dbReference type="Proteomes" id="UP000025227"/>
    </source>
</evidence>
<dbReference type="Proteomes" id="UP000025227">
    <property type="component" value="Unplaced"/>
</dbReference>
<evidence type="ECO:0000313" key="3">
    <source>
        <dbReference type="WBParaSite" id="HCON_00042090-00001"/>
    </source>
</evidence>
<proteinExistence type="predicted"/>
<dbReference type="WBParaSite" id="HCON_00042090-00001">
    <property type="protein sequence ID" value="HCON_00042090-00001"/>
    <property type="gene ID" value="HCON_00042090"/>
</dbReference>
<keyword evidence="1" id="KW-0812">Transmembrane</keyword>
<evidence type="ECO:0000256" key="1">
    <source>
        <dbReference type="SAM" id="Phobius"/>
    </source>
</evidence>
<dbReference type="OrthoDB" id="5795908at2759"/>
<keyword evidence="2" id="KW-1185">Reference proteome</keyword>
<dbReference type="AlphaFoldDB" id="A0A7I5E762"/>
<feature type="transmembrane region" description="Helical" evidence="1">
    <location>
        <begin position="93"/>
        <end position="112"/>
    </location>
</feature>
<dbReference type="PANTHER" id="PTHR31552:SF29">
    <property type="entry name" value="SERPENTINE RECEPTOR CLASS GAMMA"/>
    <property type="match status" value="1"/>
</dbReference>
<feature type="transmembrane region" description="Helical" evidence="1">
    <location>
        <begin position="57"/>
        <end position="81"/>
    </location>
</feature>
<sequence>IWKFAFPGSVAVTVITPFLSVYPLVVSPSWFFIDRSTHCFDIATENSMSKYYIMRELYIFLTVFLIATSLVNCVSVILFCIRSKRHNDNAERNMFILALLDFLFQLTFYILFADRIAWDEHLDEMPVVCICVKLATAIIYNRAEKDSVTEYLVPYASDVVTFSNAYLLVILNKKIRQRVLLLVKCRATSSKVAVLVNPGPTYSGVVTIARQ</sequence>